<dbReference type="AlphaFoldDB" id="A0A7S4HYM5"/>
<dbReference type="PROSITE" id="PS50003">
    <property type="entry name" value="PH_DOMAIN"/>
    <property type="match status" value="1"/>
</dbReference>
<keyword evidence="2 4" id="KW-0863">Zinc-finger</keyword>
<accession>A0A7S4HYM5</accession>
<evidence type="ECO:0000259" key="7">
    <source>
        <dbReference type="PROSITE" id="PS50115"/>
    </source>
</evidence>
<dbReference type="SUPFAM" id="SSF103657">
    <property type="entry name" value="BAR/IMD domain-like"/>
    <property type="match status" value="2"/>
</dbReference>
<evidence type="ECO:0000256" key="5">
    <source>
        <dbReference type="SAM" id="MobiDB-lite"/>
    </source>
</evidence>
<feature type="region of interest" description="Disordered" evidence="5">
    <location>
        <begin position="227"/>
        <end position="259"/>
    </location>
</feature>
<feature type="compositionally biased region" description="Low complexity" evidence="5">
    <location>
        <begin position="103"/>
        <end position="117"/>
    </location>
</feature>
<organism evidence="8">
    <name type="scientific">Odontella aurita</name>
    <dbReference type="NCBI Taxonomy" id="265563"/>
    <lineage>
        <taxon>Eukaryota</taxon>
        <taxon>Sar</taxon>
        <taxon>Stramenopiles</taxon>
        <taxon>Ochrophyta</taxon>
        <taxon>Bacillariophyta</taxon>
        <taxon>Mediophyceae</taxon>
        <taxon>Biddulphiophycidae</taxon>
        <taxon>Eupodiscales</taxon>
        <taxon>Odontellaceae</taxon>
        <taxon>Odontella</taxon>
    </lineage>
</organism>
<dbReference type="InterPro" id="IPR011993">
    <property type="entry name" value="PH-like_dom_sf"/>
</dbReference>
<dbReference type="PANTHER" id="PTHR23180">
    <property type="entry name" value="CENTAURIN/ARF"/>
    <property type="match status" value="1"/>
</dbReference>
<feature type="region of interest" description="Disordered" evidence="5">
    <location>
        <begin position="747"/>
        <end position="800"/>
    </location>
</feature>
<feature type="domain" description="Arf-GAP" evidence="7">
    <location>
        <begin position="799"/>
        <end position="919"/>
    </location>
</feature>
<dbReference type="InterPro" id="IPR027267">
    <property type="entry name" value="AH/BAR_dom_sf"/>
</dbReference>
<dbReference type="InterPro" id="IPR036770">
    <property type="entry name" value="Ankyrin_rpt-contain_sf"/>
</dbReference>
<dbReference type="InterPro" id="IPR001849">
    <property type="entry name" value="PH_domain"/>
</dbReference>
<dbReference type="SMART" id="SM00105">
    <property type="entry name" value="ArfGap"/>
    <property type="match status" value="1"/>
</dbReference>
<dbReference type="Gene3D" id="1.20.1270.60">
    <property type="entry name" value="Arfaptin homology (AH) domain/BAR domain"/>
    <property type="match status" value="2"/>
</dbReference>
<dbReference type="InterPro" id="IPR038508">
    <property type="entry name" value="ArfGAP_dom_sf"/>
</dbReference>
<dbReference type="SMART" id="SM00233">
    <property type="entry name" value="PH"/>
    <property type="match status" value="1"/>
</dbReference>
<feature type="region of interest" description="Disordered" evidence="5">
    <location>
        <begin position="1"/>
        <end position="173"/>
    </location>
</feature>
<feature type="region of interest" description="Disordered" evidence="5">
    <location>
        <begin position="704"/>
        <end position="727"/>
    </location>
</feature>
<dbReference type="SUPFAM" id="SSF50729">
    <property type="entry name" value="PH domain-like"/>
    <property type="match status" value="1"/>
</dbReference>
<sequence length="1032" mass="112153">MGGGKRGEGDTVGEYAGHNSSEGLSDDDDDGGGDHHDHLLDAHELQERPSGHRHRPPDLRQPEGRHDRRHGHGDDMKLGRRGRRTDASPGSSVASGESPPISPTTSPASTPRAASSSGAVTAESSEWERVEMTDAPAVAAAAAAPQATPERSPKPSNDGDVACNGGQDEGAECASFTADSPYLSSYIEQEMRSLTVLSDTVRDISARAKTFGKCGALMAEATRRLSQACKLQPSSSSKKNEEDEEEAEKERAAVDERKSAVGEEMGGVLKVLGEVLDEVADAQMQMCESLEASLSQTLEAFAGVELQEATRLRSEADLMTETSEESFAKYLHGRHPERANTEEQIQRVVGKVVDPVNQFGSKIESTFKNWSRANSDVDDSGHGRGSGKGRGKNRNKEEDPAFAHAAAAAGLRHNLEQIRLAQATAELKRFQLLKRLDSLKARRNFELGESALASLHGLRAYFHHCSDLTGGLSPRLTKIQQSQDTSRERYDSQKKAWESRERGLTNAISEVGIAAANAGVISEAISRGQGTGLGQSMIADQPKSLEAIEDEVRLWELPRHLAESSLYTRDPSLGIIVEGWLYKKASSRITMNAWNKRWFVLDKKGIYFLRGGVLSDAGNRQSHNNYSGSLEKEKVCDIVLSSVREVSPKQKGGGPANASLRFCFEVFSPNSAPMMLQACGPQEYKRWVEGIRSCIERQLAHGGIPTDSMLKDSGMSPTKPRRTSASAMGMEGLAQQASSLASELLRTGSDREMEDSSEHTGEAVDTPRPRFRNRESLASSNTSRRVEEEGMQSPPPKNPKVQQILGANPTCADCGAADPDWVSLNLGVVICIDCSGVHRSLGVHVSKVRSMRLDDLSEAESNLLLALGNKRANVLWEAALSSQKGWKKPTPGDSRSAKETWIKSKYQWKGFLEYRKEDGREQDDRQATFSVNLYDCASRGDAVGAAEALAKGGRVDWKNENDGEKTALHACVVGAPSKDSGTRWQGIECAELLLQNGAKLDATDCEEHDVLECAVCGRGQRDMIEYLTARLA</sequence>
<dbReference type="InterPro" id="IPR037278">
    <property type="entry name" value="ARFGAP/RecO"/>
</dbReference>
<dbReference type="PROSITE" id="PS50115">
    <property type="entry name" value="ARFGAP"/>
    <property type="match status" value="1"/>
</dbReference>
<feature type="compositionally biased region" description="Basic and acidic residues" evidence="5">
    <location>
        <begin position="748"/>
        <end position="775"/>
    </location>
</feature>
<evidence type="ECO:0000259" key="6">
    <source>
        <dbReference type="PROSITE" id="PS50003"/>
    </source>
</evidence>
<evidence type="ECO:0000256" key="2">
    <source>
        <dbReference type="ARBA" id="ARBA00022771"/>
    </source>
</evidence>
<evidence type="ECO:0000256" key="3">
    <source>
        <dbReference type="ARBA" id="ARBA00022833"/>
    </source>
</evidence>
<dbReference type="Gene3D" id="2.30.29.30">
    <property type="entry name" value="Pleckstrin-homology domain (PH domain)/Phosphotyrosine-binding domain (PTB)"/>
    <property type="match status" value="1"/>
</dbReference>
<dbReference type="Gene3D" id="1.25.40.20">
    <property type="entry name" value="Ankyrin repeat-containing domain"/>
    <property type="match status" value="1"/>
</dbReference>
<dbReference type="SUPFAM" id="SSF57863">
    <property type="entry name" value="ArfGap/RecO-like zinc finger"/>
    <property type="match status" value="1"/>
</dbReference>
<evidence type="ECO:0000256" key="1">
    <source>
        <dbReference type="ARBA" id="ARBA00022723"/>
    </source>
</evidence>
<dbReference type="PANTHER" id="PTHR23180:SF160">
    <property type="entry name" value="ADP-RIBOSYLATION FACTOR GTPASE-ACTIVATING PROTEIN EFFECTOR PROTEIN 1"/>
    <property type="match status" value="1"/>
</dbReference>
<dbReference type="GO" id="GO:0008270">
    <property type="term" value="F:zinc ion binding"/>
    <property type="evidence" value="ECO:0007669"/>
    <property type="project" value="UniProtKB-KW"/>
</dbReference>
<name>A0A7S4HYM5_9STRA</name>
<feature type="compositionally biased region" description="Basic and acidic residues" evidence="5">
    <location>
        <begin position="248"/>
        <end position="259"/>
    </location>
</feature>
<dbReference type="PRINTS" id="PR00405">
    <property type="entry name" value="REVINTRACTNG"/>
</dbReference>
<dbReference type="EMBL" id="HBKQ01007987">
    <property type="protein sequence ID" value="CAE2213236.1"/>
    <property type="molecule type" value="Transcribed_RNA"/>
</dbReference>
<feature type="domain" description="PH" evidence="6">
    <location>
        <begin position="574"/>
        <end position="696"/>
    </location>
</feature>
<evidence type="ECO:0000256" key="4">
    <source>
        <dbReference type="PROSITE-ProRule" id="PRU00288"/>
    </source>
</evidence>
<evidence type="ECO:0000313" key="8">
    <source>
        <dbReference type="EMBL" id="CAE2213236.1"/>
    </source>
</evidence>
<feature type="region of interest" description="Disordered" evidence="5">
    <location>
        <begin position="370"/>
        <end position="402"/>
    </location>
</feature>
<keyword evidence="1" id="KW-0479">Metal-binding</keyword>
<evidence type="ECO:0008006" key="9">
    <source>
        <dbReference type="Google" id="ProtNLM"/>
    </source>
</evidence>
<proteinExistence type="predicted"/>
<dbReference type="Gene3D" id="1.10.220.150">
    <property type="entry name" value="Arf GTPase activating protein"/>
    <property type="match status" value="1"/>
</dbReference>
<dbReference type="InterPro" id="IPR045258">
    <property type="entry name" value="ACAP1/2/3-like"/>
</dbReference>
<dbReference type="CDD" id="cd08204">
    <property type="entry name" value="ArfGap"/>
    <property type="match status" value="1"/>
</dbReference>
<reference evidence="8" key="1">
    <citation type="submission" date="2021-01" db="EMBL/GenBank/DDBJ databases">
        <authorList>
            <person name="Corre E."/>
            <person name="Pelletier E."/>
            <person name="Niang G."/>
            <person name="Scheremetjew M."/>
            <person name="Finn R."/>
            <person name="Kale V."/>
            <person name="Holt S."/>
            <person name="Cochrane G."/>
            <person name="Meng A."/>
            <person name="Brown T."/>
            <person name="Cohen L."/>
        </authorList>
    </citation>
    <scope>NUCLEOTIDE SEQUENCE</scope>
    <source>
        <strain evidence="8">Isolate 1302-5</strain>
    </source>
</reference>
<feature type="compositionally biased region" description="Low complexity" evidence="5">
    <location>
        <begin position="135"/>
        <end position="149"/>
    </location>
</feature>
<gene>
    <name evidence="8" type="ORF">OAUR00152_LOCUS5382</name>
</gene>
<dbReference type="InterPro" id="IPR001164">
    <property type="entry name" value="ArfGAP_dom"/>
</dbReference>
<keyword evidence="3" id="KW-0862">Zinc</keyword>
<dbReference type="GO" id="GO:0005096">
    <property type="term" value="F:GTPase activator activity"/>
    <property type="evidence" value="ECO:0007669"/>
    <property type="project" value="InterPro"/>
</dbReference>
<dbReference type="SUPFAM" id="SSF48403">
    <property type="entry name" value="Ankyrin repeat"/>
    <property type="match status" value="1"/>
</dbReference>
<dbReference type="Pfam" id="PF01412">
    <property type="entry name" value="ArfGap"/>
    <property type="match status" value="1"/>
</dbReference>
<dbReference type="Pfam" id="PF00169">
    <property type="entry name" value="PH"/>
    <property type="match status" value="1"/>
</dbReference>
<feature type="compositionally biased region" description="Basic and acidic residues" evidence="5">
    <location>
        <begin position="32"/>
        <end position="78"/>
    </location>
</feature>
<protein>
    <recommendedName>
        <fullName evidence="9">Arf-GAP domain-containing protein</fullName>
    </recommendedName>
</protein>